<keyword evidence="1" id="KW-0812">Transmembrane</keyword>
<protein>
    <submittedName>
        <fullName evidence="2">Uncharacterized protein</fullName>
    </submittedName>
</protein>
<accession>A0A0L0TDW8</accession>
<gene>
    <name evidence="2" type="ORF">AMAG_17317</name>
</gene>
<dbReference type="OrthoDB" id="5593918at2759"/>
<dbReference type="VEuPathDB" id="FungiDB:AMAG_17317"/>
<keyword evidence="1" id="KW-0472">Membrane</keyword>
<evidence type="ECO:0000313" key="3">
    <source>
        <dbReference type="Proteomes" id="UP000054350"/>
    </source>
</evidence>
<dbReference type="Proteomes" id="UP000054350">
    <property type="component" value="Unassembled WGS sequence"/>
</dbReference>
<dbReference type="EMBL" id="GG745387">
    <property type="protein sequence ID" value="KNE73048.1"/>
    <property type="molecule type" value="Genomic_DNA"/>
</dbReference>
<name>A0A0L0TDW8_ALLM3</name>
<keyword evidence="3" id="KW-1185">Reference proteome</keyword>
<reference evidence="2 3" key="1">
    <citation type="submission" date="2009-11" db="EMBL/GenBank/DDBJ databases">
        <title>Annotation of Allomyces macrogynus ATCC 38327.</title>
        <authorList>
            <consortium name="The Broad Institute Genome Sequencing Platform"/>
            <person name="Russ C."/>
            <person name="Cuomo C."/>
            <person name="Burger G."/>
            <person name="Gray M.W."/>
            <person name="Holland P.W.H."/>
            <person name="King N."/>
            <person name="Lang F.B.F."/>
            <person name="Roger A.J."/>
            <person name="Ruiz-Trillo I."/>
            <person name="Young S.K."/>
            <person name="Zeng Q."/>
            <person name="Gargeya S."/>
            <person name="Fitzgerald M."/>
            <person name="Haas B."/>
            <person name="Abouelleil A."/>
            <person name="Alvarado L."/>
            <person name="Arachchi H.M."/>
            <person name="Berlin A."/>
            <person name="Chapman S.B."/>
            <person name="Gearin G."/>
            <person name="Goldberg J."/>
            <person name="Griggs A."/>
            <person name="Gujja S."/>
            <person name="Hansen M."/>
            <person name="Heiman D."/>
            <person name="Howarth C."/>
            <person name="Larimer J."/>
            <person name="Lui A."/>
            <person name="MacDonald P.J.P."/>
            <person name="McCowen C."/>
            <person name="Montmayeur A."/>
            <person name="Murphy C."/>
            <person name="Neiman D."/>
            <person name="Pearson M."/>
            <person name="Priest M."/>
            <person name="Roberts A."/>
            <person name="Saif S."/>
            <person name="Shea T."/>
            <person name="Sisk P."/>
            <person name="Stolte C."/>
            <person name="Sykes S."/>
            <person name="Wortman J."/>
            <person name="Nusbaum C."/>
            <person name="Birren B."/>
        </authorList>
    </citation>
    <scope>NUCLEOTIDE SEQUENCE [LARGE SCALE GENOMIC DNA]</scope>
    <source>
        <strain evidence="2 3">ATCC 38327</strain>
    </source>
</reference>
<feature type="transmembrane region" description="Helical" evidence="1">
    <location>
        <begin position="12"/>
        <end position="32"/>
    </location>
</feature>
<sequence>MSNTVSKLADFVQKATVAGLATISVLGLYGVYQTTSARMQYSKEVTEKIRAREQELIAIREAKERAEAAAAAGPSSPAQA</sequence>
<dbReference type="AlphaFoldDB" id="A0A0L0TDW8"/>
<reference evidence="3" key="2">
    <citation type="submission" date="2009-11" db="EMBL/GenBank/DDBJ databases">
        <title>The Genome Sequence of Allomyces macrogynus strain ATCC 38327.</title>
        <authorList>
            <consortium name="The Broad Institute Genome Sequencing Platform"/>
            <person name="Russ C."/>
            <person name="Cuomo C."/>
            <person name="Shea T."/>
            <person name="Young S.K."/>
            <person name="Zeng Q."/>
            <person name="Koehrsen M."/>
            <person name="Haas B."/>
            <person name="Borodovsky M."/>
            <person name="Guigo R."/>
            <person name="Alvarado L."/>
            <person name="Berlin A."/>
            <person name="Borenstein D."/>
            <person name="Chen Z."/>
            <person name="Engels R."/>
            <person name="Freedman E."/>
            <person name="Gellesch M."/>
            <person name="Goldberg J."/>
            <person name="Griggs A."/>
            <person name="Gujja S."/>
            <person name="Heiman D."/>
            <person name="Hepburn T."/>
            <person name="Howarth C."/>
            <person name="Jen D."/>
            <person name="Larson L."/>
            <person name="Lewis B."/>
            <person name="Mehta T."/>
            <person name="Park D."/>
            <person name="Pearson M."/>
            <person name="Roberts A."/>
            <person name="Saif S."/>
            <person name="Shenoy N."/>
            <person name="Sisk P."/>
            <person name="Stolte C."/>
            <person name="Sykes S."/>
            <person name="Walk T."/>
            <person name="White J."/>
            <person name="Yandava C."/>
            <person name="Burger G."/>
            <person name="Gray M.W."/>
            <person name="Holland P.W.H."/>
            <person name="King N."/>
            <person name="Lang F.B.F."/>
            <person name="Roger A.J."/>
            <person name="Ruiz-Trillo I."/>
            <person name="Lander E."/>
            <person name="Nusbaum C."/>
        </authorList>
    </citation>
    <scope>NUCLEOTIDE SEQUENCE [LARGE SCALE GENOMIC DNA]</scope>
    <source>
        <strain evidence="3">ATCC 38327</strain>
    </source>
</reference>
<organism evidence="2 3">
    <name type="scientific">Allomyces macrogynus (strain ATCC 38327)</name>
    <name type="common">Allomyces javanicus var. macrogynus</name>
    <dbReference type="NCBI Taxonomy" id="578462"/>
    <lineage>
        <taxon>Eukaryota</taxon>
        <taxon>Fungi</taxon>
        <taxon>Fungi incertae sedis</taxon>
        <taxon>Blastocladiomycota</taxon>
        <taxon>Blastocladiomycetes</taxon>
        <taxon>Blastocladiales</taxon>
        <taxon>Blastocladiaceae</taxon>
        <taxon>Allomyces</taxon>
    </lineage>
</organism>
<evidence type="ECO:0000313" key="2">
    <source>
        <dbReference type="EMBL" id="KNE73048.1"/>
    </source>
</evidence>
<evidence type="ECO:0000256" key="1">
    <source>
        <dbReference type="SAM" id="Phobius"/>
    </source>
</evidence>
<proteinExistence type="predicted"/>
<keyword evidence="1" id="KW-1133">Transmembrane helix</keyword>